<proteinExistence type="predicted"/>
<evidence type="ECO:0000313" key="3">
    <source>
        <dbReference type="Proteomes" id="UP000005336"/>
    </source>
</evidence>
<dbReference type="EMBL" id="AGAZ01000008">
    <property type="protein sequence ID" value="EGZ51139.1"/>
    <property type="molecule type" value="Genomic_DNA"/>
</dbReference>
<name>G4CM59_9NEIS</name>
<dbReference type="PATRIC" id="fig|1030841.3.peg.179"/>
<comment type="caution">
    <text evidence="2">The sequence shown here is derived from an EMBL/GenBank/DDBJ whole genome shotgun (WGS) entry which is preliminary data.</text>
</comment>
<dbReference type="STRING" id="1030841.HMPREF9370_0168"/>
<evidence type="ECO:0000313" key="2">
    <source>
        <dbReference type="EMBL" id="EGZ51139.1"/>
    </source>
</evidence>
<dbReference type="Proteomes" id="UP000005336">
    <property type="component" value="Unassembled WGS sequence"/>
</dbReference>
<keyword evidence="3" id="KW-1185">Reference proteome</keyword>
<dbReference type="RefSeq" id="WP_009115315.1">
    <property type="nucleotide sequence ID" value="NZ_JH165159.1"/>
</dbReference>
<feature type="signal peptide" evidence="1">
    <location>
        <begin position="1"/>
        <end position="20"/>
    </location>
</feature>
<dbReference type="AlphaFoldDB" id="G4CM59"/>
<gene>
    <name evidence="2" type="ORF">HMPREF9370_0168</name>
</gene>
<keyword evidence="1" id="KW-0732">Signal</keyword>
<evidence type="ECO:0000256" key="1">
    <source>
        <dbReference type="SAM" id="SignalP"/>
    </source>
</evidence>
<dbReference type="HOGENOM" id="CLU_1480554_0_0_4"/>
<feature type="chain" id="PRO_5003462354" evidence="1">
    <location>
        <begin position="21"/>
        <end position="182"/>
    </location>
</feature>
<accession>G4CM59</accession>
<organism evidence="2 3">
    <name type="scientific">Neisseria wadsworthii 9715</name>
    <dbReference type="NCBI Taxonomy" id="1030841"/>
    <lineage>
        <taxon>Bacteria</taxon>
        <taxon>Pseudomonadati</taxon>
        <taxon>Pseudomonadota</taxon>
        <taxon>Betaproteobacteria</taxon>
        <taxon>Neisseriales</taxon>
        <taxon>Neisseriaceae</taxon>
        <taxon>Neisseria</taxon>
    </lineage>
</organism>
<sequence length="182" mass="19935">MMKSKAISLLALLAGLGAHAAPAQTGGKTQLQPGQYQYALYGPYGPADFRELVFVHVLPEGRYCMFSTGTDLSYEGVQLGKWRKQKGNIMLDNQTVISNQPVLGSAEPPADDAGMKGALLGKQPAFFINARRAEYQAYHNKQVLEKARAECVEMQKIHTELPGKRNPENFPLETAVCTDTCC</sequence>
<reference evidence="2 3" key="1">
    <citation type="submission" date="2011-06" db="EMBL/GenBank/DDBJ databases">
        <authorList>
            <person name="Muzny D."/>
            <person name="Qin X."/>
            <person name="Deng J."/>
            <person name="Jiang H."/>
            <person name="Liu Y."/>
            <person name="Qu J."/>
            <person name="Song X.-Z."/>
            <person name="Zhang L."/>
            <person name="Thornton R."/>
            <person name="Coyle M."/>
            <person name="Francisco L."/>
            <person name="Jackson L."/>
            <person name="Javaid M."/>
            <person name="Korchina V."/>
            <person name="Kovar C."/>
            <person name="Mata R."/>
            <person name="Mathew T."/>
            <person name="Ngo R."/>
            <person name="Nguyen L."/>
            <person name="Nguyen N."/>
            <person name="Okwuonu G."/>
            <person name="Ongeri F."/>
            <person name="Pham C."/>
            <person name="Simmons D."/>
            <person name="Wilczek-Boney K."/>
            <person name="Hale W."/>
            <person name="Jakkamsetti A."/>
            <person name="Pham P."/>
            <person name="Ruth R."/>
            <person name="San Lucas F."/>
            <person name="Warren J."/>
            <person name="Zhang J."/>
            <person name="Zhao Z."/>
            <person name="Zhou C."/>
            <person name="Zhu D."/>
            <person name="Lee S."/>
            <person name="Bess C."/>
            <person name="Blankenburg K."/>
            <person name="Forbes L."/>
            <person name="Fu Q."/>
            <person name="Gubbala S."/>
            <person name="Hirani K."/>
            <person name="Jayaseelan J.C."/>
            <person name="Lara F."/>
            <person name="Munidasa M."/>
            <person name="Palculict T."/>
            <person name="Patil S."/>
            <person name="Pu L.-L."/>
            <person name="Saada N."/>
            <person name="Tang L."/>
            <person name="Weissenberger G."/>
            <person name="Zhu Y."/>
            <person name="Hemphill L."/>
            <person name="Shang Y."/>
            <person name="Youmans B."/>
            <person name="Ayvaz T."/>
            <person name="Ross M."/>
            <person name="Santibanez J."/>
            <person name="Aqrawi P."/>
            <person name="Gross S."/>
            <person name="Joshi V."/>
            <person name="Fowler G."/>
            <person name="Nazareth L."/>
            <person name="Reid J."/>
            <person name="Worley K."/>
            <person name="Petrosino J."/>
            <person name="Highlander S."/>
            <person name="Gibbs R."/>
        </authorList>
    </citation>
    <scope>NUCLEOTIDE SEQUENCE [LARGE SCALE GENOMIC DNA]</scope>
    <source>
        <strain evidence="2 3">9715</strain>
    </source>
</reference>
<protein>
    <submittedName>
        <fullName evidence="2">Uncharacterized protein</fullName>
    </submittedName>
</protein>
<dbReference type="OrthoDB" id="8605979at2"/>